<proteinExistence type="predicted"/>
<evidence type="ECO:0000256" key="1">
    <source>
        <dbReference type="SAM" id="MobiDB-lite"/>
    </source>
</evidence>
<feature type="region of interest" description="Disordered" evidence="1">
    <location>
        <begin position="115"/>
        <end position="134"/>
    </location>
</feature>
<evidence type="ECO:0000313" key="3">
    <source>
        <dbReference type="Proteomes" id="UP000596742"/>
    </source>
</evidence>
<name>A0A8B6C733_MYTGA</name>
<dbReference type="InterPro" id="IPR013761">
    <property type="entry name" value="SAM/pointed_sf"/>
</dbReference>
<dbReference type="AlphaFoldDB" id="A0A8B6C733"/>
<protein>
    <recommendedName>
        <fullName evidence="4">SAM domain-containing protein</fullName>
    </recommendedName>
</protein>
<dbReference type="OrthoDB" id="6208222at2759"/>
<dbReference type="EMBL" id="UYJE01001286">
    <property type="protein sequence ID" value="VDI00935.1"/>
    <property type="molecule type" value="Genomic_DNA"/>
</dbReference>
<keyword evidence="3" id="KW-1185">Reference proteome</keyword>
<gene>
    <name evidence="2" type="ORF">MGAL_10B066679</name>
</gene>
<comment type="caution">
    <text evidence="2">The sequence shown here is derived from an EMBL/GenBank/DDBJ whole genome shotgun (WGS) entry which is preliminary data.</text>
</comment>
<accession>A0A8B6C733</accession>
<organism evidence="2 3">
    <name type="scientific">Mytilus galloprovincialis</name>
    <name type="common">Mediterranean mussel</name>
    <dbReference type="NCBI Taxonomy" id="29158"/>
    <lineage>
        <taxon>Eukaryota</taxon>
        <taxon>Metazoa</taxon>
        <taxon>Spiralia</taxon>
        <taxon>Lophotrochozoa</taxon>
        <taxon>Mollusca</taxon>
        <taxon>Bivalvia</taxon>
        <taxon>Autobranchia</taxon>
        <taxon>Pteriomorphia</taxon>
        <taxon>Mytilida</taxon>
        <taxon>Mytiloidea</taxon>
        <taxon>Mytilidae</taxon>
        <taxon>Mytilinae</taxon>
        <taxon>Mytilus</taxon>
    </lineage>
</organism>
<reference evidence="2" key="1">
    <citation type="submission" date="2018-11" db="EMBL/GenBank/DDBJ databases">
        <authorList>
            <person name="Alioto T."/>
            <person name="Alioto T."/>
        </authorList>
    </citation>
    <scope>NUCLEOTIDE SEQUENCE</scope>
</reference>
<dbReference type="CDD" id="cd09487">
    <property type="entry name" value="SAM_superfamily"/>
    <property type="match status" value="1"/>
</dbReference>
<feature type="compositionally biased region" description="Low complexity" evidence="1">
    <location>
        <begin position="88"/>
        <end position="109"/>
    </location>
</feature>
<sequence length="403" mass="45268">MSEIEGKSIKELGEWLANVKKVEEDVILTLEEAEIDGALFLQLKVDDLQDLFKSFVKRKKIRDIIRQVQEKEEPEEDIPVPFQPSRFSSPIASGPSSSPIPPKFSQIPSCSSSESFSLLMSPSRDTSPSSGNIKVPISQILENPGEYCSKDIEMERAKIVRKAMDSMVVGCEGRPNESTILMMAKAMALKYPVLRDSRDGPLKDNYQSLKGFLRRRMYNTTAATTNRGRKRKRDSVDSEKDSSCVNNLNESSLGSITSADESIAIPIDVDLPNTLECRDIAVVSNGGDTEKDLNPNSEQEHIEKGKKVPMQVKVIHIHVHIIITETQETVAETPAETPKRAEEVLMKEIKSMTKDSNKNDVFQLLNLTMAKRNADQEGMSVRLRFENLRENYKLFLNSKFVSI</sequence>
<feature type="region of interest" description="Disordered" evidence="1">
    <location>
        <begin position="70"/>
        <end position="109"/>
    </location>
</feature>
<feature type="region of interest" description="Disordered" evidence="1">
    <location>
        <begin position="220"/>
        <end position="251"/>
    </location>
</feature>
<dbReference type="Proteomes" id="UP000596742">
    <property type="component" value="Unassembled WGS sequence"/>
</dbReference>
<evidence type="ECO:0008006" key="4">
    <source>
        <dbReference type="Google" id="ProtNLM"/>
    </source>
</evidence>
<dbReference type="Gene3D" id="1.10.150.50">
    <property type="entry name" value="Transcription Factor, Ets-1"/>
    <property type="match status" value="1"/>
</dbReference>
<evidence type="ECO:0000313" key="2">
    <source>
        <dbReference type="EMBL" id="VDI00935.1"/>
    </source>
</evidence>